<feature type="region of interest" description="Disordered" evidence="1">
    <location>
        <begin position="1"/>
        <end position="35"/>
    </location>
</feature>
<sequence>MSKPGPSQAPHLKELDQQQDSQNPPDYPQIKETRLPPCPRCTYRAANVGKLLRTIFPEPDYLRAIEITAEMMCRVPKGKEKRGKQCICCRAYNRGVEFDFPPGKGFEETSVILWNSLFELAYRSKDNFPHGKNLASWNDAITAVENASRNFLVCWHEICRQHGKDLLHMTSQELISIGCTSVRTVPVVKRTVEEAQPTATPRNSKTEAIRNDIQFILEEVQEMRDDIDTIKGDISKTKEN</sequence>
<feature type="non-terminal residue" evidence="2">
    <location>
        <position position="240"/>
    </location>
</feature>
<reference evidence="2" key="1">
    <citation type="journal article" date="2023" name="Mol. Phylogenet. Evol.">
        <title>Genome-scale phylogeny and comparative genomics of the fungal order Sordariales.</title>
        <authorList>
            <person name="Hensen N."/>
            <person name="Bonometti L."/>
            <person name="Westerberg I."/>
            <person name="Brannstrom I.O."/>
            <person name="Guillou S."/>
            <person name="Cros-Aarteil S."/>
            <person name="Calhoun S."/>
            <person name="Haridas S."/>
            <person name="Kuo A."/>
            <person name="Mondo S."/>
            <person name="Pangilinan J."/>
            <person name="Riley R."/>
            <person name="LaButti K."/>
            <person name="Andreopoulos B."/>
            <person name="Lipzen A."/>
            <person name="Chen C."/>
            <person name="Yan M."/>
            <person name="Daum C."/>
            <person name="Ng V."/>
            <person name="Clum A."/>
            <person name="Steindorff A."/>
            <person name="Ohm R.A."/>
            <person name="Martin F."/>
            <person name="Silar P."/>
            <person name="Natvig D.O."/>
            <person name="Lalanne C."/>
            <person name="Gautier V."/>
            <person name="Ament-Velasquez S.L."/>
            <person name="Kruys A."/>
            <person name="Hutchinson M.I."/>
            <person name="Powell A.J."/>
            <person name="Barry K."/>
            <person name="Miller A.N."/>
            <person name="Grigoriev I.V."/>
            <person name="Debuchy R."/>
            <person name="Gladieux P."/>
            <person name="Hiltunen Thoren M."/>
            <person name="Johannesson H."/>
        </authorList>
    </citation>
    <scope>NUCLEOTIDE SEQUENCE</scope>
    <source>
        <strain evidence="2">FGSC 1904</strain>
    </source>
</reference>
<evidence type="ECO:0000313" key="2">
    <source>
        <dbReference type="EMBL" id="KAK3399431.1"/>
    </source>
</evidence>
<evidence type="ECO:0000256" key="1">
    <source>
        <dbReference type="SAM" id="MobiDB-lite"/>
    </source>
</evidence>
<comment type="caution">
    <text evidence="2">The sequence shown here is derived from an EMBL/GenBank/DDBJ whole genome shotgun (WGS) entry which is preliminary data.</text>
</comment>
<proteinExistence type="predicted"/>
<gene>
    <name evidence="2" type="ORF">B0T20DRAFT_337535</name>
</gene>
<dbReference type="EMBL" id="JAUTDP010000005">
    <property type="protein sequence ID" value="KAK3399431.1"/>
    <property type="molecule type" value="Genomic_DNA"/>
</dbReference>
<organism evidence="2 3">
    <name type="scientific">Sordaria brevicollis</name>
    <dbReference type="NCBI Taxonomy" id="83679"/>
    <lineage>
        <taxon>Eukaryota</taxon>
        <taxon>Fungi</taxon>
        <taxon>Dikarya</taxon>
        <taxon>Ascomycota</taxon>
        <taxon>Pezizomycotina</taxon>
        <taxon>Sordariomycetes</taxon>
        <taxon>Sordariomycetidae</taxon>
        <taxon>Sordariales</taxon>
        <taxon>Sordariaceae</taxon>
        <taxon>Sordaria</taxon>
    </lineage>
</organism>
<accession>A0AAE0PGE3</accession>
<name>A0AAE0PGE3_SORBR</name>
<keyword evidence="3" id="KW-1185">Reference proteome</keyword>
<evidence type="ECO:0000313" key="3">
    <source>
        <dbReference type="Proteomes" id="UP001281003"/>
    </source>
</evidence>
<dbReference type="AlphaFoldDB" id="A0AAE0PGE3"/>
<reference evidence="2" key="2">
    <citation type="submission" date="2023-07" db="EMBL/GenBank/DDBJ databases">
        <authorList>
            <consortium name="Lawrence Berkeley National Laboratory"/>
            <person name="Haridas S."/>
            <person name="Hensen N."/>
            <person name="Bonometti L."/>
            <person name="Westerberg I."/>
            <person name="Brannstrom I.O."/>
            <person name="Guillou S."/>
            <person name="Cros-Aarteil S."/>
            <person name="Calhoun S."/>
            <person name="Kuo A."/>
            <person name="Mondo S."/>
            <person name="Pangilinan J."/>
            <person name="Riley R."/>
            <person name="LaButti K."/>
            <person name="Andreopoulos B."/>
            <person name="Lipzen A."/>
            <person name="Chen C."/>
            <person name="Yanf M."/>
            <person name="Daum C."/>
            <person name="Ng V."/>
            <person name="Clum A."/>
            <person name="Steindorff A."/>
            <person name="Ohm R."/>
            <person name="Martin F."/>
            <person name="Silar P."/>
            <person name="Natvig D."/>
            <person name="Lalanne C."/>
            <person name="Gautier V."/>
            <person name="Ament-velasquez S.L."/>
            <person name="Kruys A."/>
            <person name="Hutchinson M.I."/>
            <person name="Powell A.J."/>
            <person name="Barry K."/>
            <person name="Miller A.N."/>
            <person name="Grigoriev I.V."/>
            <person name="Debuchy R."/>
            <person name="Gladieux P."/>
            <person name="Thoren M.H."/>
            <person name="Johannesson H."/>
        </authorList>
    </citation>
    <scope>NUCLEOTIDE SEQUENCE</scope>
    <source>
        <strain evidence="2">FGSC 1904</strain>
    </source>
</reference>
<protein>
    <submittedName>
        <fullName evidence="2">Uncharacterized protein</fullName>
    </submittedName>
</protein>
<dbReference type="Proteomes" id="UP001281003">
    <property type="component" value="Unassembled WGS sequence"/>
</dbReference>